<dbReference type="Proteomes" id="UP000010796">
    <property type="component" value="Chromosome"/>
</dbReference>
<sequence length="81" mass="9269">MVLPCPIQGQNISVFAHRDYSPMTLVFCDQPESIFIRHIPQDNGKLMIILMFGHITVLNLYCYREEGRSNSPLKQDMGSVL</sequence>
<reference evidence="2" key="1">
    <citation type="submission" date="2012-02" db="EMBL/GenBank/DDBJ databases">
        <title>The complete genome of Echinicola vietnamensis DSM 17526.</title>
        <authorList>
            <person name="Lucas S."/>
            <person name="Copeland A."/>
            <person name="Lapidus A."/>
            <person name="Glavina del Rio T."/>
            <person name="Dalin E."/>
            <person name="Tice H."/>
            <person name="Bruce D."/>
            <person name="Goodwin L."/>
            <person name="Pitluck S."/>
            <person name="Peters L."/>
            <person name="Ovchinnikova G."/>
            <person name="Teshima H."/>
            <person name="Kyrpides N."/>
            <person name="Mavromatis K."/>
            <person name="Ivanova N."/>
            <person name="Brettin T."/>
            <person name="Detter J.C."/>
            <person name="Han C."/>
            <person name="Larimer F."/>
            <person name="Land M."/>
            <person name="Hauser L."/>
            <person name="Markowitz V."/>
            <person name="Cheng J.-F."/>
            <person name="Hugenholtz P."/>
            <person name="Woyke T."/>
            <person name="Wu D."/>
            <person name="Brambilla E."/>
            <person name="Klenk H.-P."/>
            <person name="Eisen J.A."/>
        </authorList>
    </citation>
    <scope>NUCLEOTIDE SEQUENCE [LARGE SCALE GENOMIC DNA]</scope>
    <source>
        <strain evidence="2">DSM 17526 / LMG 23754 / KMM 6221</strain>
    </source>
</reference>
<proteinExistence type="predicted"/>
<protein>
    <submittedName>
        <fullName evidence="1">Uncharacterized protein</fullName>
    </submittedName>
</protein>
<gene>
    <name evidence="1" type="ordered locus">Echvi_4260</name>
</gene>
<evidence type="ECO:0000313" key="1">
    <source>
        <dbReference type="EMBL" id="AGA80454.1"/>
    </source>
</evidence>
<dbReference type="STRING" id="926556.Echvi_4260"/>
<evidence type="ECO:0000313" key="2">
    <source>
        <dbReference type="Proteomes" id="UP000010796"/>
    </source>
</evidence>
<keyword evidence="2" id="KW-1185">Reference proteome</keyword>
<dbReference type="KEGG" id="evi:Echvi_4260"/>
<dbReference type="AlphaFoldDB" id="L0G2K4"/>
<name>L0G2K4_ECHVK</name>
<dbReference type="HOGENOM" id="CLU_2568385_0_0_10"/>
<dbReference type="EMBL" id="CP003346">
    <property type="protein sequence ID" value="AGA80454.1"/>
    <property type="molecule type" value="Genomic_DNA"/>
</dbReference>
<organism evidence="1 2">
    <name type="scientific">Echinicola vietnamensis (strain DSM 17526 / LMG 23754 / KMM 6221)</name>
    <dbReference type="NCBI Taxonomy" id="926556"/>
    <lineage>
        <taxon>Bacteria</taxon>
        <taxon>Pseudomonadati</taxon>
        <taxon>Bacteroidota</taxon>
        <taxon>Cytophagia</taxon>
        <taxon>Cytophagales</taxon>
        <taxon>Cyclobacteriaceae</taxon>
        <taxon>Echinicola</taxon>
    </lineage>
</organism>
<accession>L0G2K4</accession>